<dbReference type="InterPro" id="IPR038801">
    <property type="entry name" value="TAF1C"/>
</dbReference>
<reference evidence="2" key="1">
    <citation type="submission" date="2023-07" db="EMBL/GenBank/DDBJ databases">
        <authorList>
            <person name="Stuckert A."/>
        </authorList>
    </citation>
    <scope>NUCLEOTIDE SEQUENCE</scope>
</reference>
<organism evidence="2 3">
    <name type="scientific">Ranitomeya imitator</name>
    <name type="common">mimic poison frog</name>
    <dbReference type="NCBI Taxonomy" id="111125"/>
    <lineage>
        <taxon>Eukaryota</taxon>
        <taxon>Metazoa</taxon>
        <taxon>Chordata</taxon>
        <taxon>Craniata</taxon>
        <taxon>Vertebrata</taxon>
        <taxon>Euteleostomi</taxon>
        <taxon>Amphibia</taxon>
        <taxon>Batrachia</taxon>
        <taxon>Anura</taxon>
        <taxon>Neobatrachia</taxon>
        <taxon>Hyloidea</taxon>
        <taxon>Dendrobatidae</taxon>
        <taxon>Dendrobatinae</taxon>
        <taxon>Ranitomeya</taxon>
    </lineage>
</organism>
<accession>A0ABN9LCH8</accession>
<proteinExistence type="predicted"/>
<dbReference type="InterPro" id="IPR049087">
    <property type="entry name" value="TAF1C_beta-prop"/>
</dbReference>
<name>A0ABN9LCH8_9NEOB</name>
<evidence type="ECO:0000313" key="3">
    <source>
        <dbReference type="Proteomes" id="UP001176940"/>
    </source>
</evidence>
<keyword evidence="3" id="KW-1185">Reference proteome</keyword>
<evidence type="ECO:0000313" key="2">
    <source>
        <dbReference type="EMBL" id="CAJ0936577.1"/>
    </source>
</evidence>
<dbReference type="PANTHER" id="PTHR15319">
    <property type="entry name" value="TATA BOX-BINDING PROTEIN ASSOCIATED FACTOR RNA POLYMERASE I SUBUNIT C"/>
    <property type="match status" value="1"/>
</dbReference>
<gene>
    <name evidence="2" type="ORF">RIMI_LOCUS6786801</name>
</gene>
<comment type="caution">
    <text evidence="2">The sequence shown here is derived from an EMBL/GenBank/DDBJ whole genome shotgun (WGS) entry which is preliminary data.</text>
</comment>
<dbReference type="EMBL" id="CAUEEQ010012448">
    <property type="protein sequence ID" value="CAJ0936577.1"/>
    <property type="molecule type" value="Genomic_DNA"/>
</dbReference>
<sequence length="283" mass="31822">MGTCESSSETFSLWRGIGPAAINTPVAKRWTFSCVSAAIVGARAAFHLASWSFSAQDPPNPLCALKTTTPSTCINASPHIPAEFCVCTDSGTLYLWSVESGLQRVRQDPDSMFFRDDPHWRWSDFTSHPRVLTFADRTGVQIADIRVPNSQGAALFRIGQESSCQRGERVILPRCLREINPACCLVGTQVPTYSLYTQCPAWYSSLYTQRPAWCSSLYTQRPAWCSSLYPQRPAWCSSLYTQRPAWCSSLYTQRPAWYSSLYTRRPAWYSSLYTQRPACVGDN</sequence>
<evidence type="ECO:0000259" key="1">
    <source>
        <dbReference type="Pfam" id="PF20641"/>
    </source>
</evidence>
<protein>
    <recommendedName>
        <fullName evidence="1">TAF1C beta-propeller domain-containing protein</fullName>
    </recommendedName>
</protein>
<dbReference type="PANTHER" id="PTHR15319:SF1">
    <property type="entry name" value="TATA BOX-BINDING PROTEIN-ASSOCIATED FACTOR RNA POLYMERASE I SUBUNIT C"/>
    <property type="match status" value="1"/>
</dbReference>
<dbReference type="Proteomes" id="UP001176940">
    <property type="component" value="Unassembled WGS sequence"/>
</dbReference>
<feature type="domain" description="TAF1C beta-propeller" evidence="1">
    <location>
        <begin position="40"/>
        <end position="176"/>
    </location>
</feature>
<dbReference type="Pfam" id="PF20641">
    <property type="entry name" value="TAF1C_beta-prop"/>
    <property type="match status" value="1"/>
</dbReference>